<dbReference type="EMBL" id="CAJVPY010032508">
    <property type="protein sequence ID" value="CAG8797855.1"/>
    <property type="molecule type" value="Genomic_DNA"/>
</dbReference>
<dbReference type="AlphaFoldDB" id="A0A9N9P2W2"/>
<sequence length="67" mass="7392">MITAFGMNSTEKGISIGSVKNIYKLDTSNLSNYKWSLLSNYDDQSMLISKSNSSQISQITPIQPNST</sequence>
<dbReference type="Proteomes" id="UP000789405">
    <property type="component" value="Unassembled WGS sequence"/>
</dbReference>
<reference evidence="1" key="1">
    <citation type="submission" date="2021-06" db="EMBL/GenBank/DDBJ databases">
        <authorList>
            <person name="Kallberg Y."/>
            <person name="Tangrot J."/>
            <person name="Rosling A."/>
        </authorList>
    </citation>
    <scope>NUCLEOTIDE SEQUENCE</scope>
    <source>
        <strain evidence="1">MA453B</strain>
    </source>
</reference>
<keyword evidence="2" id="KW-1185">Reference proteome</keyword>
<protein>
    <submittedName>
        <fullName evidence="1">1005_t:CDS:1</fullName>
    </submittedName>
</protein>
<name>A0A9N9P2W2_9GLOM</name>
<evidence type="ECO:0000313" key="1">
    <source>
        <dbReference type="EMBL" id="CAG8797855.1"/>
    </source>
</evidence>
<comment type="caution">
    <text evidence="1">The sequence shown here is derived from an EMBL/GenBank/DDBJ whole genome shotgun (WGS) entry which is preliminary data.</text>
</comment>
<gene>
    <name evidence="1" type="ORF">DERYTH_LOCUS22762</name>
</gene>
<proteinExistence type="predicted"/>
<organism evidence="1 2">
    <name type="scientific">Dentiscutata erythropus</name>
    <dbReference type="NCBI Taxonomy" id="1348616"/>
    <lineage>
        <taxon>Eukaryota</taxon>
        <taxon>Fungi</taxon>
        <taxon>Fungi incertae sedis</taxon>
        <taxon>Mucoromycota</taxon>
        <taxon>Glomeromycotina</taxon>
        <taxon>Glomeromycetes</taxon>
        <taxon>Diversisporales</taxon>
        <taxon>Gigasporaceae</taxon>
        <taxon>Dentiscutata</taxon>
    </lineage>
</organism>
<accession>A0A9N9P2W2</accession>
<evidence type="ECO:0000313" key="2">
    <source>
        <dbReference type="Proteomes" id="UP000789405"/>
    </source>
</evidence>